<comment type="caution">
    <text evidence="2">The sequence shown here is derived from an EMBL/GenBank/DDBJ whole genome shotgun (WGS) entry which is preliminary data.</text>
</comment>
<sequence>MNASALRDTGTELIAEVAGVELMRYVYRPAMPAFEGVKPYFHPLRTTAGDIVTGYRPHDHRWHKGLQMTVSHLSGQNFWGGGSYVRERRDYVDLPNVGWMRHEEFTAPGRERLTWHTQAGEHWVDEVRELSVGDVEDGSWALGLATSMTNVRGKPLRFGSPTTEGRPMAGYSGLFWRGPRSFTGGQVIAGGGQGGPEMMGRTASWLAYVGEHDEVDRASTLLFLAEPGTTWFVRTSPFAAVNPSLAFFEEVELPPGETWSHRYRVVVADGAWDRDRLEAYVRAHPLRTGEEAPTTAADARARSLETDARARP</sequence>
<accession>A0ABP7HSN1</accession>
<keyword evidence="3" id="KW-1185">Reference proteome</keyword>
<protein>
    <submittedName>
        <fullName evidence="2">PmoA family protein</fullName>
    </submittedName>
</protein>
<evidence type="ECO:0000256" key="1">
    <source>
        <dbReference type="SAM" id="MobiDB-lite"/>
    </source>
</evidence>
<dbReference type="Proteomes" id="UP001500888">
    <property type="component" value="Unassembled WGS sequence"/>
</dbReference>
<proteinExistence type="predicted"/>
<reference evidence="3" key="1">
    <citation type="journal article" date="2019" name="Int. J. Syst. Evol. Microbiol.">
        <title>The Global Catalogue of Microorganisms (GCM) 10K type strain sequencing project: providing services to taxonomists for standard genome sequencing and annotation.</title>
        <authorList>
            <consortium name="The Broad Institute Genomics Platform"/>
            <consortium name="The Broad Institute Genome Sequencing Center for Infectious Disease"/>
            <person name="Wu L."/>
            <person name="Ma J."/>
        </authorList>
    </citation>
    <scope>NUCLEOTIDE SEQUENCE [LARGE SCALE GENOMIC DNA]</scope>
    <source>
        <strain evidence="3">JCM 16908</strain>
    </source>
</reference>
<feature type="region of interest" description="Disordered" evidence="1">
    <location>
        <begin position="288"/>
        <end position="312"/>
    </location>
</feature>
<evidence type="ECO:0000313" key="2">
    <source>
        <dbReference type="EMBL" id="GAA3796744.1"/>
    </source>
</evidence>
<evidence type="ECO:0000313" key="3">
    <source>
        <dbReference type="Proteomes" id="UP001500888"/>
    </source>
</evidence>
<name>A0ABP7HSN1_9ACTN</name>
<feature type="compositionally biased region" description="Basic and acidic residues" evidence="1">
    <location>
        <begin position="299"/>
        <end position="312"/>
    </location>
</feature>
<gene>
    <name evidence="2" type="ORF">GCM10022226_15140</name>
</gene>
<dbReference type="InterPro" id="IPR029475">
    <property type="entry name" value="DUF6807"/>
</dbReference>
<organism evidence="2 3">
    <name type="scientific">Sphaerisporangium flaviroseum</name>
    <dbReference type="NCBI Taxonomy" id="509199"/>
    <lineage>
        <taxon>Bacteria</taxon>
        <taxon>Bacillati</taxon>
        <taxon>Actinomycetota</taxon>
        <taxon>Actinomycetes</taxon>
        <taxon>Streptosporangiales</taxon>
        <taxon>Streptosporangiaceae</taxon>
        <taxon>Sphaerisporangium</taxon>
    </lineage>
</organism>
<dbReference type="RefSeq" id="WP_344935985.1">
    <property type="nucleotide sequence ID" value="NZ_BAAAZR010000002.1"/>
</dbReference>
<dbReference type="Pfam" id="PF14100">
    <property type="entry name" value="DUF6807"/>
    <property type="match status" value="1"/>
</dbReference>
<dbReference type="EMBL" id="BAAAZR010000002">
    <property type="protein sequence ID" value="GAA3796744.1"/>
    <property type="molecule type" value="Genomic_DNA"/>
</dbReference>